<dbReference type="EMBL" id="JACNMF010000001">
    <property type="protein sequence ID" value="MBC3756774.1"/>
    <property type="molecule type" value="Genomic_DNA"/>
</dbReference>
<dbReference type="RefSeq" id="WP_186557796.1">
    <property type="nucleotide sequence ID" value="NZ_JACNMF010000001.1"/>
</dbReference>
<name>A0A923KHJ2_9FLAO</name>
<keyword evidence="2" id="KW-1185">Reference proteome</keyword>
<comment type="caution">
    <text evidence="1">The sequence shown here is derived from an EMBL/GenBank/DDBJ whole genome shotgun (WGS) entry which is preliminary data.</text>
</comment>
<accession>A0A923KHJ2</accession>
<sequence>MKAAIVDRAYDRAIVANTCVIVALCHTASVVSFNPAMQNFSTKCKMGLVTTLG</sequence>
<proteinExistence type="predicted"/>
<gene>
    <name evidence="1" type="ORF">H7U19_00045</name>
</gene>
<organism evidence="1 2">
    <name type="scientific">Hyunsoonleella aquatilis</name>
    <dbReference type="NCBI Taxonomy" id="2762758"/>
    <lineage>
        <taxon>Bacteria</taxon>
        <taxon>Pseudomonadati</taxon>
        <taxon>Bacteroidota</taxon>
        <taxon>Flavobacteriia</taxon>
        <taxon>Flavobacteriales</taxon>
        <taxon>Flavobacteriaceae</taxon>
    </lineage>
</organism>
<evidence type="ECO:0000313" key="1">
    <source>
        <dbReference type="EMBL" id="MBC3756774.1"/>
    </source>
</evidence>
<protein>
    <submittedName>
        <fullName evidence="1">Uncharacterized protein</fullName>
    </submittedName>
</protein>
<dbReference type="Proteomes" id="UP000656244">
    <property type="component" value="Unassembled WGS sequence"/>
</dbReference>
<dbReference type="AlphaFoldDB" id="A0A923KHJ2"/>
<reference evidence="1" key="1">
    <citation type="submission" date="2020-08" db="EMBL/GenBank/DDBJ databases">
        <title>Hyunsoonleella sp. strain SJ7 genome sequencing and assembly.</title>
        <authorList>
            <person name="Kim I."/>
        </authorList>
    </citation>
    <scope>NUCLEOTIDE SEQUENCE</scope>
    <source>
        <strain evidence="1">SJ7</strain>
    </source>
</reference>
<evidence type="ECO:0000313" key="2">
    <source>
        <dbReference type="Proteomes" id="UP000656244"/>
    </source>
</evidence>